<dbReference type="AlphaFoldDB" id="A0A9P5ZYE7"/>
<accession>A0A9P5ZYE7</accession>
<evidence type="ECO:0000256" key="1">
    <source>
        <dbReference type="SAM" id="Phobius"/>
    </source>
</evidence>
<feature type="transmembrane region" description="Helical" evidence="1">
    <location>
        <begin position="118"/>
        <end position="139"/>
    </location>
</feature>
<evidence type="ECO:0000313" key="3">
    <source>
        <dbReference type="Proteomes" id="UP000807025"/>
    </source>
</evidence>
<evidence type="ECO:0000313" key="2">
    <source>
        <dbReference type="EMBL" id="KAF9496279.1"/>
    </source>
</evidence>
<comment type="caution">
    <text evidence="2">The sequence shown here is derived from an EMBL/GenBank/DDBJ whole genome shotgun (WGS) entry which is preliminary data.</text>
</comment>
<keyword evidence="1" id="KW-1133">Transmembrane helix</keyword>
<gene>
    <name evidence="2" type="ORF">BDN71DRAFT_773068</name>
</gene>
<dbReference type="Proteomes" id="UP000807025">
    <property type="component" value="Unassembled WGS sequence"/>
</dbReference>
<name>A0A9P5ZYE7_PLEER</name>
<sequence>MATNTTAMGILEAVNALYTALAPISYSSQPLSPQAPRRTGEDDELRRILASPAAPLATGSSFGTHTVHITNEIHINYLDRGDRYGGTIYGGVVGGRGNHNIHIDHSAPPEDPSPVGTAVPVIMVTAIILGVVSVVGWYVSKK</sequence>
<proteinExistence type="predicted"/>
<protein>
    <submittedName>
        <fullName evidence="2">Uncharacterized protein</fullName>
    </submittedName>
</protein>
<organism evidence="2 3">
    <name type="scientific">Pleurotus eryngii</name>
    <name type="common">Boletus of the steppes</name>
    <dbReference type="NCBI Taxonomy" id="5323"/>
    <lineage>
        <taxon>Eukaryota</taxon>
        <taxon>Fungi</taxon>
        <taxon>Dikarya</taxon>
        <taxon>Basidiomycota</taxon>
        <taxon>Agaricomycotina</taxon>
        <taxon>Agaricomycetes</taxon>
        <taxon>Agaricomycetidae</taxon>
        <taxon>Agaricales</taxon>
        <taxon>Pleurotineae</taxon>
        <taxon>Pleurotaceae</taxon>
        <taxon>Pleurotus</taxon>
    </lineage>
</organism>
<keyword evidence="1" id="KW-0812">Transmembrane</keyword>
<dbReference type="EMBL" id="MU154554">
    <property type="protein sequence ID" value="KAF9496279.1"/>
    <property type="molecule type" value="Genomic_DNA"/>
</dbReference>
<keyword evidence="1" id="KW-0472">Membrane</keyword>
<reference evidence="2" key="1">
    <citation type="submission" date="2020-11" db="EMBL/GenBank/DDBJ databases">
        <authorList>
            <consortium name="DOE Joint Genome Institute"/>
            <person name="Ahrendt S."/>
            <person name="Riley R."/>
            <person name="Andreopoulos W."/>
            <person name="Labutti K."/>
            <person name="Pangilinan J."/>
            <person name="Ruiz-Duenas F.J."/>
            <person name="Barrasa J.M."/>
            <person name="Sanchez-Garcia M."/>
            <person name="Camarero S."/>
            <person name="Miyauchi S."/>
            <person name="Serrano A."/>
            <person name="Linde D."/>
            <person name="Babiker R."/>
            <person name="Drula E."/>
            <person name="Ayuso-Fernandez I."/>
            <person name="Pacheco R."/>
            <person name="Padilla G."/>
            <person name="Ferreira P."/>
            <person name="Barriuso J."/>
            <person name="Kellner H."/>
            <person name="Castanera R."/>
            <person name="Alfaro M."/>
            <person name="Ramirez L."/>
            <person name="Pisabarro A.G."/>
            <person name="Kuo A."/>
            <person name="Tritt A."/>
            <person name="Lipzen A."/>
            <person name="He G."/>
            <person name="Yan M."/>
            <person name="Ng V."/>
            <person name="Cullen D."/>
            <person name="Martin F."/>
            <person name="Rosso M.-N."/>
            <person name="Henrissat B."/>
            <person name="Hibbett D."/>
            <person name="Martinez A.T."/>
            <person name="Grigoriev I.V."/>
        </authorList>
    </citation>
    <scope>NUCLEOTIDE SEQUENCE</scope>
    <source>
        <strain evidence="2">ATCC 90797</strain>
    </source>
</reference>
<keyword evidence="3" id="KW-1185">Reference proteome</keyword>